<evidence type="ECO:0000313" key="2">
    <source>
        <dbReference type="Proteomes" id="UP000825701"/>
    </source>
</evidence>
<proteinExistence type="predicted"/>
<organism evidence="1 2">
    <name type="scientific">Chenggangzhangella methanolivorans</name>
    <dbReference type="NCBI Taxonomy" id="1437009"/>
    <lineage>
        <taxon>Bacteria</taxon>
        <taxon>Pseudomonadati</taxon>
        <taxon>Pseudomonadota</taxon>
        <taxon>Alphaproteobacteria</taxon>
        <taxon>Hyphomicrobiales</taxon>
        <taxon>Methylopilaceae</taxon>
        <taxon>Chenggangzhangella</taxon>
    </lineage>
</organism>
<dbReference type="KEGG" id="cmet:K6K41_16020"/>
<dbReference type="Proteomes" id="UP000825701">
    <property type="component" value="Chromosome"/>
</dbReference>
<reference evidence="1" key="1">
    <citation type="submission" date="2021-08" db="EMBL/GenBank/DDBJ databases">
        <authorList>
            <person name="Zhang H."/>
            <person name="Xu M."/>
            <person name="Yu Z."/>
            <person name="Yang L."/>
            <person name="Cai Y."/>
        </authorList>
    </citation>
    <scope>NUCLEOTIDE SEQUENCE</scope>
    <source>
        <strain evidence="1">CHL1</strain>
    </source>
</reference>
<dbReference type="RefSeq" id="WP_261401474.1">
    <property type="nucleotide sequence ID" value="NZ_CP081869.1"/>
</dbReference>
<keyword evidence="2" id="KW-1185">Reference proteome</keyword>
<gene>
    <name evidence="1" type="ORF">K6K41_16020</name>
</gene>
<sequence length="156" mass="16975">MMATAAQCAEHLFLKPRRFHELLEQGILTRQARGSYDLAAIREQYLAHLLEVAASRGEDAPDLSQARARLASEQADAQAMKNATMRESLLEREDVRTAVATAFGRVRAKLLALPAALAPQAVEAQSIAETRAVLETGVWQALNELAATKVVGCLPR</sequence>
<protein>
    <submittedName>
        <fullName evidence="1">Uncharacterized protein</fullName>
    </submittedName>
</protein>
<evidence type="ECO:0000313" key="1">
    <source>
        <dbReference type="EMBL" id="QZN98542.1"/>
    </source>
</evidence>
<dbReference type="AlphaFoldDB" id="A0A9E6R8E9"/>
<accession>A0A9E6R8E9</accession>
<dbReference type="EMBL" id="CP081869">
    <property type="protein sequence ID" value="QZN98542.1"/>
    <property type="molecule type" value="Genomic_DNA"/>
</dbReference>
<name>A0A9E6R8E9_9HYPH</name>